<dbReference type="Proteomes" id="UP001221142">
    <property type="component" value="Unassembled WGS sequence"/>
</dbReference>
<protein>
    <submittedName>
        <fullName evidence="2">Uncharacterized protein</fullName>
    </submittedName>
</protein>
<organism evidence="2 3">
    <name type="scientific">Roridomyces roridus</name>
    <dbReference type="NCBI Taxonomy" id="1738132"/>
    <lineage>
        <taxon>Eukaryota</taxon>
        <taxon>Fungi</taxon>
        <taxon>Dikarya</taxon>
        <taxon>Basidiomycota</taxon>
        <taxon>Agaricomycotina</taxon>
        <taxon>Agaricomycetes</taxon>
        <taxon>Agaricomycetidae</taxon>
        <taxon>Agaricales</taxon>
        <taxon>Marasmiineae</taxon>
        <taxon>Mycenaceae</taxon>
        <taxon>Roridomyces</taxon>
    </lineage>
</organism>
<feature type="region of interest" description="Disordered" evidence="1">
    <location>
        <begin position="90"/>
        <end position="110"/>
    </location>
</feature>
<proteinExistence type="predicted"/>
<sequence>MPALSLPAYIEAAKWPQSSDPGLGKSLLEPGRYWQVTGAAAEEDAAKRNRGGTDMFQPRSEREGTGVANFNITYAQGRASLSRHCSKAANSWHRDEEDKPTSRKMKQKKGFKTSLCLTPVEREAESQFNRKERDPANEEIFRFTSTAKHHQDTHWKNEIRACWGDESQKREHHPRNFLSSPRSRAEGLVGDTNGHVLEVATGNGIPSYPQVLAQAQRTQHSHLLPTGCAPWQNDCGYGRRRGVGTTSKVATSDYWRMKRERKKE</sequence>
<accession>A0AAD7BAT6</accession>
<evidence type="ECO:0000313" key="2">
    <source>
        <dbReference type="EMBL" id="KAJ7615842.1"/>
    </source>
</evidence>
<comment type="caution">
    <text evidence="2">The sequence shown here is derived from an EMBL/GenBank/DDBJ whole genome shotgun (WGS) entry which is preliminary data.</text>
</comment>
<reference evidence="2" key="1">
    <citation type="submission" date="2023-03" db="EMBL/GenBank/DDBJ databases">
        <title>Massive genome expansion in bonnet fungi (Mycena s.s.) driven by repeated elements and novel gene families across ecological guilds.</title>
        <authorList>
            <consortium name="Lawrence Berkeley National Laboratory"/>
            <person name="Harder C.B."/>
            <person name="Miyauchi S."/>
            <person name="Viragh M."/>
            <person name="Kuo A."/>
            <person name="Thoen E."/>
            <person name="Andreopoulos B."/>
            <person name="Lu D."/>
            <person name="Skrede I."/>
            <person name="Drula E."/>
            <person name="Henrissat B."/>
            <person name="Morin E."/>
            <person name="Kohler A."/>
            <person name="Barry K."/>
            <person name="LaButti K."/>
            <person name="Morin E."/>
            <person name="Salamov A."/>
            <person name="Lipzen A."/>
            <person name="Mereny Z."/>
            <person name="Hegedus B."/>
            <person name="Baldrian P."/>
            <person name="Stursova M."/>
            <person name="Weitz H."/>
            <person name="Taylor A."/>
            <person name="Grigoriev I.V."/>
            <person name="Nagy L.G."/>
            <person name="Martin F."/>
            <person name="Kauserud H."/>
        </authorList>
    </citation>
    <scope>NUCLEOTIDE SEQUENCE</scope>
    <source>
        <strain evidence="2">9284</strain>
    </source>
</reference>
<gene>
    <name evidence="2" type="ORF">FB45DRAFT_873157</name>
</gene>
<feature type="compositionally biased region" description="Basic and acidic residues" evidence="1">
    <location>
        <begin position="92"/>
        <end position="101"/>
    </location>
</feature>
<dbReference type="EMBL" id="JARKIF010000023">
    <property type="protein sequence ID" value="KAJ7615842.1"/>
    <property type="molecule type" value="Genomic_DNA"/>
</dbReference>
<keyword evidence="3" id="KW-1185">Reference proteome</keyword>
<evidence type="ECO:0000313" key="3">
    <source>
        <dbReference type="Proteomes" id="UP001221142"/>
    </source>
</evidence>
<evidence type="ECO:0000256" key="1">
    <source>
        <dbReference type="SAM" id="MobiDB-lite"/>
    </source>
</evidence>
<feature type="region of interest" description="Disordered" evidence="1">
    <location>
        <begin position="39"/>
        <end position="64"/>
    </location>
</feature>
<dbReference type="AlphaFoldDB" id="A0AAD7BAT6"/>
<name>A0AAD7BAT6_9AGAR</name>